<protein>
    <submittedName>
        <fullName evidence="1">Uncharacterized protein</fullName>
    </submittedName>
</protein>
<name>A0A3M6V2G8_POCDA</name>
<sequence>MPFSKYDTVLLLHSECAREKGSVWAEEQKVTAHLYFLSQLKHAKVPANDLLSLYTTCICPVARYACPVFDTALPQYLSNQLEHQQKQALEVFNIPTLYDMREAIVIQCLKR</sequence>
<dbReference type="EMBL" id="RCHS01000234">
    <property type="protein sequence ID" value="RMX60115.1"/>
    <property type="molecule type" value="Genomic_DNA"/>
</dbReference>
<evidence type="ECO:0000313" key="1">
    <source>
        <dbReference type="EMBL" id="RMX60115.1"/>
    </source>
</evidence>
<dbReference type="Proteomes" id="UP000275408">
    <property type="component" value="Unassembled WGS sequence"/>
</dbReference>
<organism evidence="1 2">
    <name type="scientific">Pocillopora damicornis</name>
    <name type="common">Cauliflower coral</name>
    <name type="synonym">Millepora damicornis</name>
    <dbReference type="NCBI Taxonomy" id="46731"/>
    <lineage>
        <taxon>Eukaryota</taxon>
        <taxon>Metazoa</taxon>
        <taxon>Cnidaria</taxon>
        <taxon>Anthozoa</taxon>
        <taxon>Hexacorallia</taxon>
        <taxon>Scleractinia</taxon>
        <taxon>Astrocoeniina</taxon>
        <taxon>Pocilloporidae</taxon>
        <taxon>Pocillopora</taxon>
    </lineage>
</organism>
<keyword evidence="2" id="KW-1185">Reference proteome</keyword>
<dbReference type="AlphaFoldDB" id="A0A3M6V2G8"/>
<accession>A0A3M6V2G8</accession>
<reference evidence="1 2" key="1">
    <citation type="journal article" date="2018" name="Sci. Rep.">
        <title>Comparative analysis of the Pocillopora damicornis genome highlights role of immune system in coral evolution.</title>
        <authorList>
            <person name="Cunning R."/>
            <person name="Bay R.A."/>
            <person name="Gillette P."/>
            <person name="Baker A.C."/>
            <person name="Traylor-Knowles N."/>
        </authorList>
    </citation>
    <scope>NUCLEOTIDE SEQUENCE [LARGE SCALE GENOMIC DNA]</scope>
    <source>
        <strain evidence="1">RSMAS</strain>
        <tissue evidence="1">Whole animal</tissue>
    </source>
</reference>
<gene>
    <name evidence="1" type="ORF">pdam_00019535</name>
</gene>
<proteinExistence type="predicted"/>
<evidence type="ECO:0000313" key="2">
    <source>
        <dbReference type="Proteomes" id="UP000275408"/>
    </source>
</evidence>
<comment type="caution">
    <text evidence="1">The sequence shown here is derived from an EMBL/GenBank/DDBJ whole genome shotgun (WGS) entry which is preliminary data.</text>
</comment>